<feature type="non-terminal residue" evidence="1">
    <location>
        <position position="89"/>
    </location>
</feature>
<proteinExistence type="predicted"/>
<dbReference type="EMBL" id="JBBPHU010000001">
    <property type="protein sequence ID" value="KAK7523885.1"/>
    <property type="molecule type" value="Genomic_DNA"/>
</dbReference>
<name>A0ABR1KYF1_9PEZI</name>
<reference evidence="1 2" key="1">
    <citation type="submission" date="2024-04" db="EMBL/GenBank/DDBJ databases">
        <title>Phyllosticta paracitricarpa is synonymous to the EU quarantine fungus P. citricarpa based on phylogenomic analyses.</title>
        <authorList>
            <consortium name="Lawrence Berkeley National Laboratory"/>
            <person name="Van Ingen-Buijs V.A."/>
            <person name="Van Westerhoven A.C."/>
            <person name="Haridas S."/>
            <person name="Skiadas P."/>
            <person name="Martin F."/>
            <person name="Groenewald J.Z."/>
            <person name="Crous P.W."/>
            <person name="Seidl M.F."/>
        </authorList>
    </citation>
    <scope>NUCLEOTIDE SEQUENCE [LARGE SCALE GENOMIC DNA]</scope>
    <source>
        <strain evidence="1 2">CBS 123371</strain>
    </source>
</reference>
<protein>
    <submittedName>
        <fullName evidence="1">Uncharacterized protein</fullName>
    </submittedName>
</protein>
<organism evidence="1 2">
    <name type="scientific">Phyllosticta citriasiana</name>
    <dbReference type="NCBI Taxonomy" id="595635"/>
    <lineage>
        <taxon>Eukaryota</taxon>
        <taxon>Fungi</taxon>
        <taxon>Dikarya</taxon>
        <taxon>Ascomycota</taxon>
        <taxon>Pezizomycotina</taxon>
        <taxon>Dothideomycetes</taxon>
        <taxon>Dothideomycetes incertae sedis</taxon>
        <taxon>Botryosphaeriales</taxon>
        <taxon>Phyllostictaceae</taxon>
        <taxon>Phyllosticta</taxon>
    </lineage>
</organism>
<accession>A0ABR1KYF1</accession>
<comment type="caution">
    <text evidence="1">The sequence shown here is derived from an EMBL/GenBank/DDBJ whole genome shotgun (WGS) entry which is preliminary data.</text>
</comment>
<keyword evidence="2" id="KW-1185">Reference proteome</keyword>
<dbReference type="Proteomes" id="UP001363622">
    <property type="component" value="Unassembled WGS sequence"/>
</dbReference>
<feature type="non-terminal residue" evidence="1">
    <location>
        <position position="1"/>
    </location>
</feature>
<evidence type="ECO:0000313" key="2">
    <source>
        <dbReference type="Proteomes" id="UP001363622"/>
    </source>
</evidence>
<sequence length="89" mass="9898">GRWCFCTLAVVRRGTATIARTRTSQATRRVRGTCTAACHAAHPEARRASDCSDSPDCPRCRTPCRRKTDLRAANQASNQELWLCGLRHV</sequence>
<gene>
    <name evidence="1" type="ORF">IWZ03DRAFT_428617</name>
</gene>
<evidence type="ECO:0000313" key="1">
    <source>
        <dbReference type="EMBL" id="KAK7523885.1"/>
    </source>
</evidence>